<feature type="domain" description="Sporulation stage II protein D amidase enhancer LytB N-terminal" evidence="2">
    <location>
        <begin position="121"/>
        <end position="209"/>
    </location>
</feature>
<dbReference type="InterPro" id="IPR013486">
    <property type="entry name" value="SpoIID/LytB"/>
</dbReference>
<feature type="chain" id="PRO_5046517911" evidence="1">
    <location>
        <begin position="23"/>
        <end position="441"/>
    </location>
</feature>
<evidence type="ECO:0000313" key="4">
    <source>
        <dbReference type="Proteomes" id="UP001595979"/>
    </source>
</evidence>
<evidence type="ECO:0000313" key="3">
    <source>
        <dbReference type="EMBL" id="MFC5849066.1"/>
    </source>
</evidence>
<dbReference type="PANTHER" id="PTHR30032:SF4">
    <property type="entry name" value="AMIDASE ENHANCER"/>
    <property type="match status" value="1"/>
</dbReference>
<sequence length="441" mass="44188">MPGLLRVSPARLLLGLSLAAAAALSTAGALHVRVLVVSAPQVTVRVASPAVDGSLGVGALPSPGPGAPRANLWRVGARGERLTLGGQDAGSATLYLPPSPGSTVEIAGKTYRGGVLLRAARGGVQAVNVVDVEDYLRGVVAAEMPASWPASALAAQAVIARTYAAARINPRATYDTCATESCQVYGGVAAEKAQTDAAIRATAGQVVSYGGKAASTYFSSDSGGYTASSAEVWGNPAPYLIAQADPFSAGGPRARWRLEIPLARVQDIAARYGVRVGALKSVAVTRQSPSGRPQEITFTGATGSAKVSGADAGGFIRSLGAGSSRAVLTGLNPLVVEGAGQGHGVGLSQYGALGLARRGYDHLHMLGFYYPGTVLSVLADSGAGQPRLAGAAPLPGLGAAARVLADLPGAAQACTLPQGGDGDLLARRVAAAPDALAWASE</sequence>
<dbReference type="InterPro" id="IPR051922">
    <property type="entry name" value="Bact_Sporulation_Assoc"/>
</dbReference>
<dbReference type="EMBL" id="JBHSOH010000013">
    <property type="protein sequence ID" value="MFC5849066.1"/>
    <property type="molecule type" value="Genomic_DNA"/>
</dbReference>
<evidence type="ECO:0000256" key="1">
    <source>
        <dbReference type="SAM" id="SignalP"/>
    </source>
</evidence>
<comment type="caution">
    <text evidence="3">The sequence shown here is derived from an EMBL/GenBank/DDBJ whole genome shotgun (WGS) entry which is preliminary data.</text>
</comment>
<dbReference type="Proteomes" id="UP001595979">
    <property type="component" value="Unassembled WGS sequence"/>
</dbReference>
<gene>
    <name evidence="3" type="ORF">ACFPQ6_12170</name>
</gene>
<keyword evidence="1" id="KW-0732">Signal</keyword>
<feature type="signal peptide" evidence="1">
    <location>
        <begin position="1"/>
        <end position="22"/>
    </location>
</feature>
<dbReference type="Pfam" id="PF08486">
    <property type="entry name" value="SpoIID"/>
    <property type="match status" value="1"/>
</dbReference>
<name>A0ABW1DNC8_9DEIO</name>
<dbReference type="NCBIfam" id="TIGR02669">
    <property type="entry name" value="SpoIID_LytB"/>
    <property type="match status" value="1"/>
</dbReference>
<protein>
    <submittedName>
        <fullName evidence="3">SpoIID/LytB domain-containing protein</fullName>
    </submittedName>
</protein>
<dbReference type="InterPro" id="IPR013693">
    <property type="entry name" value="SpoIID/LytB_N"/>
</dbReference>
<reference evidence="4" key="1">
    <citation type="journal article" date="2019" name="Int. J. Syst. Evol. Microbiol.">
        <title>The Global Catalogue of Microorganisms (GCM) 10K type strain sequencing project: providing services to taxonomists for standard genome sequencing and annotation.</title>
        <authorList>
            <consortium name="The Broad Institute Genomics Platform"/>
            <consortium name="The Broad Institute Genome Sequencing Center for Infectious Disease"/>
            <person name="Wu L."/>
            <person name="Ma J."/>
        </authorList>
    </citation>
    <scope>NUCLEOTIDE SEQUENCE [LARGE SCALE GENOMIC DNA]</scope>
    <source>
        <strain evidence="4">CGMCC 1.15053</strain>
    </source>
</reference>
<organism evidence="3 4">
    <name type="scientific">Deinococcus petrolearius</name>
    <dbReference type="NCBI Taxonomy" id="1751295"/>
    <lineage>
        <taxon>Bacteria</taxon>
        <taxon>Thermotogati</taxon>
        <taxon>Deinococcota</taxon>
        <taxon>Deinococci</taxon>
        <taxon>Deinococcales</taxon>
        <taxon>Deinococcaceae</taxon>
        <taxon>Deinococcus</taxon>
    </lineage>
</organism>
<accession>A0ABW1DNC8</accession>
<evidence type="ECO:0000259" key="2">
    <source>
        <dbReference type="Pfam" id="PF08486"/>
    </source>
</evidence>
<keyword evidence="4" id="KW-1185">Reference proteome</keyword>
<dbReference type="RefSeq" id="WP_380049704.1">
    <property type="nucleotide sequence ID" value="NZ_JBHSOH010000013.1"/>
</dbReference>
<dbReference type="PANTHER" id="PTHR30032">
    <property type="entry name" value="N-ACETYLMURAMOYL-L-ALANINE AMIDASE-RELATED"/>
    <property type="match status" value="1"/>
</dbReference>
<proteinExistence type="predicted"/>